<dbReference type="STRING" id="1423810.FD19_GL000650"/>
<keyword evidence="3" id="KW-0560">Oxidoreductase</keyword>
<evidence type="ECO:0000313" key="6">
    <source>
        <dbReference type="EMBL" id="KRM88356.1"/>
    </source>
</evidence>
<evidence type="ECO:0000256" key="2">
    <source>
        <dbReference type="ARBA" id="ARBA00023027"/>
    </source>
</evidence>
<dbReference type="PANTHER" id="PTHR43026">
    <property type="entry name" value="2-HYDROXYACID DEHYDROGENASE HOMOLOG 1-RELATED"/>
    <property type="match status" value="1"/>
</dbReference>
<dbReference type="PROSITE" id="PS00065">
    <property type="entry name" value="D_2_HYDROXYACID_DH_1"/>
    <property type="match status" value="1"/>
</dbReference>
<dbReference type="InterPro" id="IPR006140">
    <property type="entry name" value="D-isomer_DH_NAD-bd"/>
</dbReference>
<dbReference type="InterPro" id="IPR006139">
    <property type="entry name" value="D-isomer_2_OHA_DH_cat_dom"/>
</dbReference>
<dbReference type="Pfam" id="PF02826">
    <property type="entry name" value="2-Hacid_dh_C"/>
    <property type="match status" value="1"/>
</dbReference>
<evidence type="ECO:0000259" key="4">
    <source>
        <dbReference type="Pfam" id="PF00389"/>
    </source>
</evidence>
<dbReference type="InterPro" id="IPR029752">
    <property type="entry name" value="D-isomer_DH_CS1"/>
</dbReference>
<dbReference type="RefSeq" id="WP_054749640.1">
    <property type="nucleotide sequence ID" value="NZ_AYZK01000001.1"/>
</dbReference>
<dbReference type="SUPFAM" id="SSF52283">
    <property type="entry name" value="Formate/glycerate dehydrogenase catalytic domain-like"/>
    <property type="match status" value="1"/>
</dbReference>
<comment type="caution">
    <text evidence="6">The sequence shown here is derived from an EMBL/GenBank/DDBJ whole genome shotgun (WGS) entry which is preliminary data.</text>
</comment>
<dbReference type="PANTHER" id="PTHR43026:SF1">
    <property type="entry name" value="2-HYDROXYACID DEHYDROGENASE HOMOLOG 1-RELATED"/>
    <property type="match status" value="1"/>
</dbReference>
<dbReference type="Gene3D" id="3.40.50.720">
    <property type="entry name" value="NAD(P)-binding Rossmann-like Domain"/>
    <property type="match status" value="2"/>
</dbReference>
<gene>
    <name evidence="6" type="ORF">FD19_GL000650</name>
</gene>
<dbReference type="InterPro" id="IPR058205">
    <property type="entry name" value="D-LDH-like"/>
</dbReference>
<feature type="domain" description="D-isomer specific 2-hydroxyacid dehydrogenase NAD-binding" evidence="5">
    <location>
        <begin position="113"/>
        <end position="299"/>
    </location>
</feature>
<dbReference type="Pfam" id="PF00389">
    <property type="entry name" value="2-Hacid_dh"/>
    <property type="match status" value="1"/>
</dbReference>
<dbReference type="InterPro" id="IPR036291">
    <property type="entry name" value="NAD(P)-bd_dom_sf"/>
</dbReference>
<evidence type="ECO:0000259" key="5">
    <source>
        <dbReference type="Pfam" id="PF02826"/>
    </source>
</evidence>
<keyword evidence="7" id="KW-1185">Reference proteome</keyword>
<dbReference type="EMBL" id="AYZK01000001">
    <property type="protein sequence ID" value="KRM88356.1"/>
    <property type="molecule type" value="Genomic_DNA"/>
</dbReference>
<name>A0A0R2CEC4_9LACO</name>
<dbReference type="Proteomes" id="UP000051789">
    <property type="component" value="Unassembled WGS sequence"/>
</dbReference>
<dbReference type="GO" id="GO:0051287">
    <property type="term" value="F:NAD binding"/>
    <property type="evidence" value="ECO:0007669"/>
    <property type="project" value="InterPro"/>
</dbReference>
<comment type="similarity">
    <text evidence="1 3">Belongs to the D-isomer specific 2-hydroxyacid dehydrogenase family.</text>
</comment>
<sequence>MTKILMYSVRDDEQPAIKAYAAAHNVTIDTNNVVLHADTVQLAQGYDGIVIQQRGPIGDDAVYAQLASYGIHQLTTRTAGVDTINLDAAKAAGLTVTNVPAYSPRSVAEHALMSIFRILRQSPLIDARVRHNNFDFNGLQAKEIHSTTIGIIGAGRIGGTLARLLHALGATVLAYDVQERDELRDVVTYTTKADLLARADVVSLHVDLNPTSTKLIGAEDFKIMQPTAGLVNASRGPVVDTQALIDALQHHEIAMAALDTVEGEAAVFTRDLSKVGLDASPQIKALNAMDNVILTPHIGFYTNIAVQNMVDIALDDVLAILRGDTPKNAI</sequence>
<dbReference type="SUPFAM" id="SSF51735">
    <property type="entry name" value="NAD(P)-binding Rossmann-fold domains"/>
    <property type="match status" value="1"/>
</dbReference>
<organism evidence="6 7">
    <name type="scientific">Lacticaseibacillus thailandensis DSM 22698 = JCM 13996</name>
    <dbReference type="NCBI Taxonomy" id="1423810"/>
    <lineage>
        <taxon>Bacteria</taxon>
        <taxon>Bacillati</taxon>
        <taxon>Bacillota</taxon>
        <taxon>Bacilli</taxon>
        <taxon>Lactobacillales</taxon>
        <taxon>Lactobacillaceae</taxon>
        <taxon>Lacticaseibacillus</taxon>
    </lineage>
</organism>
<reference evidence="6 7" key="1">
    <citation type="journal article" date="2015" name="Genome Announc.">
        <title>Expanding the biotechnology potential of lactobacilli through comparative genomics of 213 strains and associated genera.</title>
        <authorList>
            <person name="Sun Z."/>
            <person name="Harris H.M."/>
            <person name="McCann A."/>
            <person name="Guo C."/>
            <person name="Argimon S."/>
            <person name="Zhang W."/>
            <person name="Yang X."/>
            <person name="Jeffery I.B."/>
            <person name="Cooney J.C."/>
            <person name="Kagawa T.F."/>
            <person name="Liu W."/>
            <person name="Song Y."/>
            <person name="Salvetti E."/>
            <person name="Wrobel A."/>
            <person name="Rasinkangas P."/>
            <person name="Parkhill J."/>
            <person name="Rea M.C."/>
            <person name="O'Sullivan O."/>
            <person name="Ritari J."/>
            <person name="Douillard F.P."/>
            <person name="Paul Ross R."/>
            <person name="Yang R."/>
            <person name="Briner A.E."/>
            <person name="Felis G.E."/>
            <person name="de Vos W.M."/>
            <person name="Barrangou R."/>
            <person name="Klaenhammer T.R."/>
            <person name="Caufield P.W."/>
            <person name="Cui Y."/>
            <person name="Zhang H."/>
            <person name="O'Toole P.W."/>
        </authorList>
    </citation>
    <scope>NUCLEOTIDE SEQUENCE [LARGE SCALE GENOMIC DNA]</scope>
    <source>
        <strain evidence="6 7">DSM 22698</strain>
    </source>
</reference>
<protein>
    <submittedName>
        <fullName evidence="6">Lactate dehydrogenase</fullName>
    </submittedName>
</protein>
<evidence type="ECO:0000256" key="3">
    <source>
        <dbReference type="RuleBase" id="RU003719"/>
    </source>
</evidence>
<dbReference type="AlphaFoldDB" id="A0A0R2CEC4"/>
<dbReference type="OrthoDB" id="9805416at2"/>
<proteinExistence type="inferred from homology"/>
<evidence type="ECO:0000313" key="7">
    <source>
        <dbReference type="Proteomes" id="UP000051789"/>
    </source>
</evidence>
<evidence type="ECO:0000256" key="1">
    <source>
        <dbReference type="ARBA" id="ARBA00005854"/>
    </source>
</evidence>
<dbReference type="GO" id="GO:0008720">
    <property type="term" value="F:D-lactate dehydrogenase (NAD+) activity"/>
    <property type="evidence" value="ECO:0007669"/>
    <property type="project" value="TreeGrafter"/>
</dbReference>
<dbReference type="PATRIC" id="fig|1423810.4.peg.667"/>
<dbReference type="CDD" id="cd12186">
    <property type="entry name" value="LDH"/>
    <property type="match status" value="1"/>
</dbReference>
<keyword evidence="2" id="KW-0520">NAD</keyword>
<accession>A0A0R2CEC4</accession>
<feature type="domain" description="D-isomer specific 2-hydroxyacid dehydrogenase catalytic" evidence="4">
    <location>
        <begin position="5"/>
        <end position="330"/>
    </location>
</feature>